<feature type="transmembrane region" description="Helical" evidence="1">
    <location>
        <begin position="84"/>
        <end position="107"/>
    </location>
</feature>
<accession>L2GXF3</accession>
<organism evidence="2 3">
    <name type="scientific">Vavraia culicis (isolate floridensis)</name>
    <name type="common">Microsporidian parasite</name>
    <dbReference type="NCBI Taxonomy" id="948595"/>
    <lineage>
        <taxon>Eukaryota</taxon>
        <taxon>Fungi</taxon>
        <taxon>Fungi incertae sedis</taxon>
        <taxon>Microsporidia</taxon>
        <taxon>Pleistophoridae</taxon>
        <taxon>Vavraia</taxon>
    </lineage>
</organism>
<evidence type="ECO:0000313" key="3">
    <source>
        <dbReference type="Proteomes" id="UP000011081"/>
    </source>
</evidence>
<protein>
    <submittedName>
        <fullName evidence="2">Uncharacterized protein</fullName>
    </submittedName>
</protein>
<dbReference type="InParanoid" id="L2GXF3"/>
<proteinExistence type="predicted"/>
<gene>
    <name evidence="2" type="ORF">VCUG_00455</name>
</gene>
<evidence type="ECO:0000313" key="2">
    <source>
        <dbReference type="EMBL" id="ELA48032.1"/>
    </source>
</evidence>
<sequence length="147" mass="16951">MQNFANLDCDTVAKVCRNTNEGACKRFNDFDTKVIKRKWSHELIRHIITEKTRFYERVKECMSCRKKDKSLCEKGGESGLHYSYVLTIFGLILLVIGVVFVISLYFVNSRKTERTKVLGKRGDDVERGGGNKRRAKKKGLCRRLGLL</sequence>
<reference evidence="3" key="1">
    <citation type="submission" date="2011-03" db="EMBL/GenBank/DDBJ databases">
        <title>The genome sequence of Vavraia culicis strain floridensis.</title>
        <authorList>
            <consortium name="The Broad Institute Genome Sequencing Platform"/>
            <person name="Cuomo C."/>
            <person name="Becnel J."/>
            <person name="Sanscrainte N."/>
            <person name="Young S.K."/>
            <person name="Zeng Q."/>
            <person name="Gargeya S."/>
            <person name="Fitzgerald M."/>
            <person name="Haas B."/>
            <person name="Abouelleil A."/>
            <person name="Alvarado L."/>
            <person name="Arachchi H.M."/>
            <person name="Berlin A."/>
            <person name="Chapman S.B."/>
            <person name="Gearin G."/>
            <person name="Goldberg J."/>
            <person name="Griggs A."/>
            <person name="Gujja S."/>
            <person name="Hansen M."/>
            <person name="Heiman D."/>
            <person name="Howarth C."/>
            <person name="Larimer J."/>
            <person name="Lui A."/>
            <person name="MacDonald P.J.P."/>
            <person name="McCowen C."/>
            <person name="Montmayeur A."/>
            <person name="Murphy C."/>
            <person name="Neiman D."/>
            <person name="Pearson M."/>
            <person name="Priest M."/>
            <person name="Roberts A."/>
            <person name="Saif S."/>
            <person name="Shea T."/>
            <person name="Sisk P."/>
            <person name="Stolte C."/>
            <person name="Sykes S."/>
            <person name="Wortman J."/>
            <person name="Nusbaum C."/>
            <person name="Birren B."/>
        </authorList>
    </citation>
    <scope>NUCLEOTIDE SEQUENCE [LARGE SCALE GENOMIC DNA]</scope>
    <source>
        <strain evidence="3">floridensis</strain>
    </source>
</reference>
<keyword evidence="3" id="KW-1185">Reference proteome</keyword>
<dbReference type="HOGENOM" id="CLU_1769489_0_0_1"/>
<dbReference type="RefSeq" id="XP_008073477.1">
    <property type="nucleotide sequence ID" value="XM_008075286.1"/>
</dbReference>
<evidence type="ECO:0000256" key="1">
    <source>
        <dbReference type="SAM" id="Phobius"/>
    </source>
</evidence>
<dbReference type="GeneID" id="19878342"/>
<dbReference type="VEuPathDB" id="MicrosporidiaDB:VCUG_00455"/>
<dbReference type="Proteomes" id="UP000011081">
    <property type="component" value="Unassembled WGS sequence"/>
</dbReference>
<name>L2GXF3_VAVCU</name>
<keyword evidence="1" id="KW-0472">Membrane</keyword>
<keyword evidence="1" id="KW-0812">Transmembrane</keyword>
<keyword evidence="1" id="KW-1133">Transmembrane helix</keyword>
<dbReference type="EMBL" id="GL877408">
    <property type="protein sequence ID" value="ELA48032.1"/>
    <property type="molecule type" value="Genomic_DNA"/>
</dbReference>
<dbReference type="AlphaFoldDB" id="L2GXF3"/>